<dbReference type="RefSeq" id="WP_173964725.1">
    <property type="nucleotide sequence ID" value="NZ_CADCST010000062.1"/>
</dbReference>
<protein>
    <recommendedName>
        <fullName evidence="4">YcxB-like protein domain-containing protein</fullName>
    </recommendedName>
</protein>
<keyword evidence="3" id="KW-1185">Reference proteome</keyword>
<evidence type="ECO:0008006" key="4">
    <source>
        <dbReference type="Google" id="ProtNLM"/>
    </source>
</evidence>
<evidence type="ECO:0000313" key="2">
    <source>
        <dbReference type="EMBL" id="CAA9195684.1"/>
    </source>
</evidence>
<organism evidence="2 3">
    <name type="scientific">Flavobacterium collinsii</name>
    <dbReference type="NCBI Taxonomy" id="1114861"/>
    <lineage>
        <taxon>Bacteria</taxon>
        <taxon>Pseudomonadati</taxon>
        <taxon>Bacteroidota</taxon>
        <taxon>Flavobacteriia</taxon>
        <taxon>Flavobacteriales</taxon>
        <taxon>Flavobacteriaceae</taxon>
        <taxon>Flavobacterium</taxon>
    </lineage>
</organism>
<dbReference type="EMBL" id="CADCST010000062">
    <property type="protein sequence ID" value="CAA9195684.1"/>
    <property type="molecule type" value="Genomic_DNA"/>
</dbReference>
<evidence type="ECO:0000313" key="3">
    <source>
        <dbReference type="Proteomes" id="UP000474567"/>
    </source>
</evidence>
<keyword evidence="1" id="KW-1133">Transmembrane helix</keyword>
<sequence>MRRLKNLNRKKSIEQSKLVYSESWLDKFDAIILYLFFSWGFLMPFLVYFNPHRDYSKTGIEFYLLFIFSLFCAFTIYRKATEKQLTKIISKYNAEENKLLINQYCEKKGFEKHRNSGNIIIYNNLNPLAINSMFQTSRIFILDKNDIYLTMIKENQKLNTPVLFSQISLKRDIKNLCQQ</sequence>
<accession>A0ABN7EFM5</accession>
<gene>
    <name evidence="2" type="ORF">FLACOL7796_00746</name>
</gene>
<proteinExistence type="predicted"/>
<feature type="transmembrane region" description="Helical" evidence="1">
    <location>
        <begin position="60"/>
        <end position="77"/>
    </location>
</feature>
<feature type="transmembrane region" description="Helical" evidence="1">
    <location>
        <begin position="31"/>
        <end position="48"/>
    </location>
</feature>
<keyword evidence="1" id="KW-0472">Membrane</keyword>
<keyword evidence="1" id="KW-0812">Transmembrane</keyword>
<evidence type="ECO:0000256" key="1">
    <source>
        <dbReference type="SAM" id="Phobius"/>
    </source>
</evidence>
<name>A0ABN7EFM5_9FLAO</name>
<comment type="caution">
    <text evidence="2">The sequence shown here is derived from an EMBL/GenBank/DDBJ whole genome shotgun (WGS) entry which is preliminary data.</text>
</comment>
<dbReference type="Proteomes" id="UP000474567">
    <property type="component" value="Unassembled WGS sequence"/>
</dbReference>
<reference evidence="2 3" key="1">
    <citation type="submission" date="2020-02" db="EMBL/GenBank/DDBJ databases">
        <authorList>
            <person name="Criscuolo A."/>
        </authorList>
    </citation>
    <scope>NUCLEOTIDE SEQUENCE [LARGE SCALE GENOMIC DNA]</scope>
    <source>
        <strain evidence="2">CECT7796</strain>
    </source>
</reference>